<dbReference type="EMBL" id="AHFK01000022">
    <property type="protein sequence ID" value="EOQ18626.1"/>
    <property type="molecule type" value="Genomic_DNA"/>
</dbReference>
<accession>A0A9W5VUV8</accession>
<dbReference type="AlphaFoldDB" id="A0A9W5VUV8"/>
<dbReference type="Proteomes" id="UP000014028">
    <property type="component" value="Unassembled WGS sequence"/>
</dbReference>
<organism evidence="1 2">
    <name type="scientific">Bacillus cereus VD184</name>
    <dbReference type="NCBI Taxonomy" id="1053242"/>
    <lineage>
        <taxon>Bacteria</taxon>
        <taxon>Bacillati</taxon>
        <taxon>Bacillota</taxon>
        <taxon>Bacilli</taxon>
        <taxon>Bacillales</taxon>
        <taxon>Bacillaceae</taxon>
        <taxon>Bacillus</taxon>
        <taxon>Bacillus cereus group</taxon>
    </lineage>
</organism>
<evidence type="ECO:0000313" key="1">
    <source>
        <dbReference type="EMBL" id="EOQ18626.1"/>
    </source>
</evidence>
<dbReference type="RefSeq" id="WP_016121851.1">
    <property type="nucleotide sequence ID" value="NZ_KB976822.1"/>
</dbReference>
<comment type="caution">
    <text evidence="1">The sequence shown here is derived from an EMBL/GenBank/DDBJ whole genome shotgun (WGS) entry which is preliminary data.</text>
</comment>
<sequence>MADKLDLILQELSTLKNDVNCLKENMVTTSHLQKIESKLDVITKQVAINTEQETKLKTLSAEQLDLKTDIRLIKSILTNQ</sequence>
<protein>
    <submittedName>
        <fullName evidence="1">Uncharacterized protein</fullName>
    </submittedName>
</protein>
<name>A0A9W5VUV8_BACCE</name>
<gene>
    <name evidence="1" type="ORF">IKC_05127</name>
</gene>
<evidence type="ECO:0000313" key="2">
    <source>
        <dbReference type="Proteomes" id="UP000014028"/>
    </source>
</evidence>
<reference evidence="1 2" key="1">
    <citation type="submission" date="2012-12" db="EMBL/GenBank/DDBJ databases">
        <title>The Genome Sequence of Bacillus cereus VD184.</title>
        <authorList>
            <consortium name="The Broad Institute Genome Sequencing Platform"/>
            <consortium name="The Broad Institute Genome Sequencing Center for Infectious Disease"/>
            <person name="Feldgarden M."/>
            <person name="Van der Auwera G.A."/>
            <person name="Mahillon J."/>
            <person name="Duprez V."/>
            <person name="Timmery S."/>
            <person name="Mattelet C."/>
            <person name="Dierick K."/>
            <person name="Sun M."/>
            <person name="Yu Z."/>
            <person name="Zhu L."/>
            <person name="Hu X."/>
            <person name="Shank E.B."/>
            <person name="Swiecicka I."/>
            <person name="Hansen B.M."/>
            <person name="Andrup L."/>
            <person name="Walker B."/>
            <person name="Young S.K."/>
            <person name="Zeng Q."/>
            <person name="Gargeya S."/>
            <person name="Fitzgerald M."/>
            <person name="Haas B."/>
            <person name="Abouelleil A."/>
            <person name="Alvarado L."/>
            <person name="Arachchi H.M."/>
            <person name="Berlin A.M."/>
            <person name="Chapman S.B."/>
            <person name="Dewar J."/>
            <person name="Goldberg J."/>
            <person name="Griggs A."/>
            <person name="Gujja S."/>
            <person name="Hansen M."/>
            <person name="Howarth C."/>
            <person name="Imamovic A."/>
            <person name="Larimer J."/>
            <person name="McCowan C."/>
            <person name="Murphy C."/>
            <person name="Neiman D."/>
            <person name="Pearson M."/>
            <person name="Priest M."/>
            <person name="Roberts A."/>
            <person name="Saif S."/>
            <person name="Shea T."/>
            <person name="Sisk P."/>
            <person name="Sykes S."/>
            <person name="Wortman J."/>
            <person name="Nusbaum C."/>
            <person name="Birren B."/>
        </authorList>
    </citation>
    <scope>NUCLEOTIDE SEQUENCE [LARGE SCALE GENOMIC DNA]</scope>
    <source>
        <strain evidence="1 2">VD184</strain>
    </source>
</reference>
<proteinExistence type="predicted"/>